<dbReference type="GO" id="GO:0009507">
    <property type="term" value="C:chloroplast"/>
    <property type="evidence" value="ECO:0007669"/>
    <property type="project" value="TreeGrafter"/>
</dbReference>
<accession>A0A811Q9Q6</accession>
<dbReference type="Pfam" id="PF00702">
    <property type="entry name" value="Hydrolase"/>
    <property type="match status" value="1"/>
</dbReference>
<evidence type="ECO:0000256" key="1">
    <source>
        <dbReference type="ARBA" id="ARBA00001946"/>
    </source>
</evidence>
<dbReference type="NCBIfam" id="TIGR01488">
    <property type="entry name" value="HAD-SF-IB"/>
    <property type="match status" value="1"/>
</dbReference>
<dbReference type="FunFam" id="3.40.50.1000:FF:000077">
    <property type="entry name" value="Phosphoserine phosphatase, chloroplastic"/>
    <property type="match status" value="1"/>
</dbReference>
<proteinExistence type="inferred from homology"/>
<comment type="similarity">
    <text evidence="3">Belongs to the HAD-like hydrolase superfamily. SerB family.</text>
</comment>
<dbReference type="EMBL" id="CAJGYO010000010">
    <property type="protein sequence ID" value="CAD6256005.1"/>
    <property type="molecule type" value="Genomic_DNA"/>
</dbReference>
<dbReference type="Proteomes" id="UP000604825">
    <property type="component" value="Unassembled WGS sequence"/>
</dbReference>
<dbReference type="InterPro" id="IPR004469">
    <property type="entry name" value="PSP"/>
</dbReference>
<dbReference type="GO" id="GO:0006564">
    <property type="term" value="P:L-serine biosynthetic process"/>
    <property type="evidence" value="ECO:0007669"/>
    <property type="project" value="UniProtKB-KW"/>
</dbReference>
<keyword evidence="14" id="KW-1185">Reference proteome</keyword>
<feature type="region of interest" description="Disordered" evidence="12">
    <location>
        <begin position="67"/>
        <end position="86"/>
    </location>
</feature>
<dbReference type="PANTHER" id="PTHR43344">
    <property type="entry name" value="PHOSPHOSERINE PHOSPHATASE"/>
    <property type="match status" value="1"/>
</dbReference>
<evidence type="ECO:0000256" key="2">
    <source>
        <dbReference type="ARBA" id="ARBA00005135"/>
    </source>
</evidence>
<evidence type="ECO:0000256" key="10">
    <source>
        <dbReference type="ARBA" id="ARBA00031693"/>
    </source>
</evidence>
<name>A0A811Q9Q6_9POAL</name>
<comment type="pathway">
    <text evidence="2">Amino-acid biosynthesis; L-serine biosynthesis; L-serine from 3-phospho-D-glycerate: step 3/3.</text>
</comment>
<feature type="active site" description="Nucleophile" evidence="11">
    <location>
        <position position="145"/>
    </location>
</feature>
<dbReference type="SUPFAM" id="SSF56784">
    <property type="entry name" value="HAD-like"/>
    <property type="match status" value="1"/>
</dbReference>
<keyword evidence="8" id="KW-0460">Magnesium</keyword>
<keyword evidence="7" id="KW-0378">Hydrolase</keyword>
<dbReference type="UniPathway" id="UPA00135">
    <property type="reaction ID" value="UER00198"/>
</dbReference>
<evidence type="ECO:0000256" key="11">
    <source>
        <dbReference type="PIRSR" id="PIRSR604469-1"/>
    </source>
</evidence>
<evidence type="ECO:0000256" key="3">
    <source>
        <dbReference type="ARBA" id="ARBA00009184"/>
    </source>
</evidence>
<dbReference type="InterPro" id="IPR023214">
    <property type="entry name" value="HAD_sf"/>
</dbReference>
<keyword evidence="6" id="KW-0479">Metal-binding</keyword>
<evidence type="ECO:0000313" key="14">
    <source>
        <dbReference type="Proteomes" id="UP000604825"/>
    </source>
</evidence>
<dbReference type="EC" id="3.1.3.3" evidence="4"/>
<evidence type="ECO:0000256" key="4">
    <source>
        <dbReference type="ARBA" id="ARBA00012640"/>
    </source>
</evidence>
<dbReference type="Gene3D" id="3.40.50.1000">
    <property type="entry name" value="HAD superfamily/HAD-like"/>
    <property type="match status" value="2"/>
</dbReference>
<evidence type="ECO:0000256" key="7">
    <source>
        <dbReference type="ARBA" id="ARBA00022801"/>
    </source>
</evidence>
<dbReference type="InterPro" id="IPR036412">
    <property type="entry name" value="HAD-like_sf"/>
</dbReference>
<evidence type="ECO:0000256" key="8">
    <source>
        <dbReference type="ARBA" id="ARBA00022842"/>
    </source>
</evidence>
<protein>
    <recommendedName>
        <fullName evidence="4">phosphoserine phosphatase</fullName>
        <ecNumber evidence="4">3.1.3.3</ecNumber>
    </recommendedName>
    <alternativeName>
        <fullName evidence="10">O-phosphoserine phosphohydrolase</fullName>
    </alternativeName>
</protein>
<evidence type="ECO:0000256" key="12">
    <source>
        <dbReference type="SAM" id="MobiDB-lite"/>
    </source>
</evidence>
<dbReference type="GO" id="GO:0036424">
    <property type="term" value="F:L-phosphoserine phosphatase activity"/>
    <property type="evidence" value="ECO:0007669"/>
    <property type="project" value="InterPro"/>
</dbReference>
<sequence>MPTHLATPADARRCGLPPPAAASFPLADNSRDSIVICEPTSVLWDPPRVGAHGMADLICLRAGLRSSPSLPRSSSTRAPPPASQSQVTVRFTSPLFCCAKLCKSRPLLAAALEVSKDGSSTDLANSLPCKGAVETLRSADAVCFDVDSTVILDEGIDELADFCGAGKAVAEWTAKAMTGTVPFEEALAARLSLIKPSLSQVEECLKKRPPRISPGMADLVKKLKSNNIDVFLVSGGFRQMIKPVAFELGIPPENIIANQLLFGTLGEYAGFDPAEPTSRSGGKAKAVQQIKQDHGYKTVVMIGDGATDLEARQPGGADLFICYAGVQMREPVAAEADWVVFDFQELITKLP</sequence>
<feature type="active site" description="Proton donor" evidence="11">
    <location>
        <position position="147"/>
    </location>
</feature>
<feature type="compositionally biased region" description="Low complexity" evidence="12">
    <location>
        <begin position="67"/>
        <end position="77"/>
    </location>
</feature>
<dbReference type="AlphaFoldDB" id="A0A811Q9Q6"/>
<keyword evidence="9" id="KW-0718">Serine biosynthesis</keyword>
<dbReference type="InterPro" id="IPR050582">
    <property type="entry name" value="HAD-like_SerB"/>
</dbReference>
<comment type="cofactor">
    <cofactor evidence="1">
        <name>Mg(2+)</name>
        <dbReference type="ChEBI" id="CHEBI:18420"/>
    </cofactor>
</comment>
<dbReference type="OrthoDB" id="27226at2759"/>
<reference evidence="13" key="1">
    <citation type="submission" date="2020-10" db="EMBL/GenBank/DDBJ databases">
        <authorList>
            <person name="Han B."/>
            <person name="Lu T."/>
            <person name="Zhao Q."/>
            <person name="Huang X."/>
            <person name="Zhao Y."/>
        </authorList>
    </citation>
    <scope>NUCLEOTIDE SEQUENCE</scope>
</reference>
<keyword evidence="5" id="KW-0028">Amino-acid biosynthesis</keyword>
<gene>
    <name evidence="13" type="ORF">NCGR_LOCUS39532</name>
</gene>
<dbReference type="PANTHER" id="PTHR43344:SF2">
    <property type="entry name" value="PHOSPHOSERINE PHOSPHATASE"/>
    <property type="match status" value="1"/>
</dbReference>
<dbReference type="GO" id="GO:0000287">
    <property type="term" value="F:magnesium ion binding"/>
    <property type="evidence" value="ECO:0007669"/>
    <property type="project" value="TreeGrafter"/>
</dbReference>
<organism evidence="13 14">
    <name type="scientific">Miscanthus lutarioriparius</name>
    <dbReference type="NCBI Taxonomy" id="422564"/>
    <lineage>
        <taxon>Eukaryota</taxon>
        <taxon>Viridiplantae</taxon>
        <taxon>Streptophyta</taxon>
        <taxon>Embryophyta</taxon>
        <taxon>Tracheophyta</taxon>
        <taxon>Spermatophyta</taxon>
        <taxon>Magnoliopsida</taxon>
        <taxon>Liliopsida</taxon>
        <taxon>Poales</taxon>
        <taxon>Poaceae</taxon>
        <taxon>PACMAD clade</taxon>
        <taxon>Panicoideae</taxon>
        <taxon>Andropogonodae</taxon>
        <taxon>Andropogoneae</taxon>
        <taxon>Saccharinae</taxon>
        <taxon>Miscanthus</taxon>
    </lineage>
</organism>
<dbReference type="NCBIfam" id="TIGR00338">
    <property type="entry name" value="serB"/>
    <property type="match status" value="1"/>
</dbReference>
<evidence type="ECO:0000256" key="9">
    <source>
        <dbReference type="ARBA" id="ARBA00023299"/>
    </source>
</evidence>
<evidence type="ECO:0000256" key="5">
    <source>
        <dbReference type="ARBA" id="ARBA00022605"/>
    </source>
</evidence>
<evidence type="ECO:0000256" key="6">
    <source>
        <dbReference type="ARBA" id="ARBA00022723"/>
    </source>
</evidence>
<comment type="caution">
    <text evidence="13">The sequence shown here is derived from an EMBL/GenBank/DDBJ whole genome shotgun (WGS) entry which is preliminary data.</text>
</comment>
<dbReference type="CDD" id="cd04309">
    <property type="entry name" value="HAD_PSP_eu"/>
    <property type="match status" value="1"/>
</dbReference>
<evidence type="ECO:0000313" key="13">
    <source>
        <dbReference type="EMBL" id="CAD6256005.1"/>
    </source>
</evidence>